<sequence>MKRLAPFFLFLSMILSGSAFAATNPFENCGLTPDGKRIDVWNSGVCPQNITQRIHYNFLGIGAFGKYESENLITTADDIDSTLSEGQKNLNASNQNLMQIIIMFSYGIALFICIFLTAPYAFAYVKAMINGEFHQRGNEQTRYHGYGLLSIFATAAGVLAFMPGLMGVKGSLSLGGYAGSSAGNMSLIGENFIIGTFLNYLEDGGLEVKTDNGTLKDYREKQQTSETYYSAQARIAGLISTSLVIANTSAFNNAIENLKTNDKSWKIRDKTADVWQPNDKDGIDFLKKFSEDPNQTMWSTDAITFAQNPAEIGETLPFLKAINYNKSYRDFDDIDGLVNQAAKLASDIQTSSFYDSPSGFDQIKQTAVAYFYKDAEANILRKNFLQWMEKSDAIADLINNYACSKNYSARIAAQNFIDAHSEKPTHSGGNTSCVSNDWKVMGEGKTEDYVTQINEKKNALIDEYYDVRIKINTAMNTSFQSDTLHKKIVEIYQKGFLHFVFFLPQLMDDLNFSSTVQNEFQNSASMMTIQTQAMGSYIVDDWAIAHGYGDANGVDLQIGEAVRELNLIPNSTGGSSLKDNSAILQKLYSTQATASAQQRDYDQAVGTGLNNPKIELTACLNTTTYPVTCMQKYGQKVSETMTEIMYVAATVKLISVITTHYGDKKKDKVLSDQAKEDAKAGLSKKQTAKNGQKINSKPNFLQVVGAVTNGLASAAFGWALFGYLFSTALKFASIVLMTTPFAVLYILNILYFLIMIATMPLAIISFFRMNDMNNLRNIGRTLFNIFISLVAFGPIIVSMYILNYQMTAVFDKIIIPAATNGLGVAFASGSMQIFQSALEAAVALICFMVVNYTCVRYAFKIMKEALKIFELNMPFLEHGEAFLGRVGAIQTVASGGIFRLLNIAIANKVDNVAFSAMRKIFRGKKR</sequence>
<accession>A0A085VEZ2</accession>
<dbReference type="AlphaFoldDB" id="A0A085VEZ2"/>
<keyword evidence="2" id="KW-0732">Signal</keyword>
<evidence type="ECO:0000313" key="4">
    <source>
        <dbReference type="Proteomes" id="UP000028643"/>
    </source>
</evidence>
<evidence type="ECO:0000256" key="2">
    <source>
        <dbReference type="SAM" id="SignalP"/>
    </source>
</evidence>
<name>A0A085VEZ2_PSESX</name>
<feature type="transmembrane region" description="Helical" evidence="1">
    <location>
        <begin position="742"/>
        <end position="767"/>
    </location>
</feature>
<feature type="transmembrane region" description="Helical" evidence="1">
    <location>
        <begin position="100"/>
        <end position="125"/>
    </location>
</feature>
<evidence type="ECO:0000256" key="1">
    <source>
        <dbReference type="SAM" id="Phobius"/>
    </source>
</evidence>
<feature type="transmembrane region" description="Helical" evidence="1">
    <location>
        <begin position="840"/>
        <end position="859"/>
    </location>
</feature>
<feature type="transmembrane region" description="Helical" evidence="1">
    <location>
        <begin position="782"/>
        <end position="802"/>
    </location>
</feature>
<proteinExistence type="predicted"/>
<keyword evidence="1" id="KW-0472">Membrane</keyword>
<dbReference type="EMBL" id="JPQT01000063">
    <property type="protein sequence ID" value="KFE54005.1"/>
    <property type="molecule type" value="Genomic_DNA"/>
</dbReference>
<feature type="signal peptide" evidence="2">
    <location>
        <begin position="1"/>
        <end position="21"/>
    </location>
</feature>
<dbReference type="PATRIC" id="fig|317.174.peg.907"/>
<keyword evidence="1" id="KW-0812">Transmembrane</keyword>
<protein>
    <recommendedName>
        <fullName evidence="5">Conjugal transfer protein</fullName>
    </recommendedName>
</protein>
<feature type="transmembrane region" description="Helical" evidence="1">
    <location>
        <begin position="700"/>
        <end position="721"/>
    </location>
</feature>
<evidence type="ECO:0000313" key="3">
    <source>
        <dbReference type="EMBL" id="KFE54005.1"/>
    </source>
</evidence>
<comment type="caution">
    <text evidence="3">The sequence shown here is derived from an EMBL/GenBank/DDBJ whole genome shotgun (WGS) entry which is preliminary data.</text>
</comment>
<dbReference type="Proteomes" id="UP000028643">
    <property type="component" value="Unassembled WGS sequence"/>
</dbReference>
<reference evidence="3 4" key="1">
    <citation type="submission" date="2014-07" db="EMBL/GenBank/DDBJ databases">
        <title>Draft Genome Sequences of Environmental Pseudomonas syringae strains.</title>
        <authorList>
            <person name="Baltrus D.A."/>
            <person name="Berge O."/>
            <person name="Morris C."/>
        </authorList>
    </citation>
    <scope>NUCLEOTIDE SEQUENCE [LARGE SCALE GENOMIC DNA]</scope>
    <source>
        <strain evidence="3 4">CEB003</strain>
    </source>
</reference>
<evidence type="ECO:0008006" key="5">
    <source>
        <dbReference type="Google" id="ProtNLM"/>
    </source>
</evidence>
<dbReference type="RefSeq" id="WP_047572456.1">
    <property type="nucleotide sequence ID" value="NZ_JPQT01000063.1"/>
</dbReference>
<feature type="transmembrane region" description="Helical" evidence="1">
    <location>
        <begin position="814"/>
        <end position="834"/>
    </location>
</feature>
<feature type="chain" id="PRO_5001798796" description="Conjugal transfer protein" evidence="2">
    <location>
        <begin position="22"/>
        <end position="926"/>
    </location>
</feature>
<feature type="transmembrane region" description="Helical" evidence="1">
    <location>
        <begin position="146"/>
        <end position="166"/>
    </location>
</feature>
<keyword evidence="1" id="KW-1133">Transmembrane helix</keyword>
<gene>
    <name evidence="3" type="ORF">IV02_04465</name>
</gene>
<organism evidence="3 4">
    <name type="scientific">Pseudomonas syringae</name>
    <dbReference type="NCBI Taxonomy" id="317"/>
    <lineage>
        <taxon>Bacteria</taxon>
        <taxon>Pseudomonadati</taxon>
        <taxon>Pseudomonadota</taxon>
        <taxon>Gammaproteobacteria</taxon>
        <taxon>Pseudomonadales</taxon>
        <taxon>Pseudomonadaceae</taxon>
        <taxon>Pseudomonas</taxon>
    </lineage>
</organism>